<reference evidence="1" key="1">
    <citation type="submission" date="2021-05" db="EMBL/GenBank/DDBJ databases">
        <authorList>
            <person name="Scholz U."/>
            <person name="Mascher M."/>
            <person name="Fiebig A."/>
        </authorList>
    </citation>
    <scope>NUCLEOTIDE SEQUENCE [LARGE SCALE GENOMIC DNA]</scope>
</reference>
<proteinExistence type="predicted"/>
<keyword evidence="2" id="KW-1185">Reference proteome</keyword>
<accession>A0ACD5Z139</accession>
<dbReference type="EnsemblPlants" id="AVESA.00010b.r2.6AG1061560.1">
    <property type="protein sequence ID" value="AVESA.00010b.r2.6AG1061560.1.CDS.1"/>
    <property type="gene ID" value="AVESA.00010b.r2.6AG1061560"/>
</dbReference>
<dbReference type="Proteomes" id="UP001732700">
    <property type="component" value="Chromosome 6A"/>
</dbReference>
<reference evidence="1" key="2">
    <citation type="submission" date="2025-09" db="UniProtKB">
        <authorList>
            <consortium name="EnsemblPlants"/>
        </authorList>
    </citation>
    <scope>IDENTIFICATION</scope>
</reference>
<evidence type="ECO:0000313" key="1">
    <source>
        <dbReference type="EnsemblPlants" id="AVESA.00010b.r2.6AG1061560.1.CDS.1"/>
    </source>
</evidence>
<protein>
    <submittedName>
        <fullName evidence="1">Uncharacterized protein</fullName>
    </submittedName>
</protein>
<evidence type="ECO:0000313" key="2">
    <source>
        <dbReference type="Proteomes" id="UP001732700"/>
    </source>
</evidence>
<organism evidence="1 2">
    <name type="scientific">Avena sativa</name>
    <name type="common">Oat</name>
    <dbReference type="NCBI Taxonomy" id="4498"/>
    <lineage>
        <taxon>Eukaryota</taxon>
        <taxon>Viridiplantae</taxon>
        <taxon>Streptophyta</taxon>
        <taxon>Embryophyta</taxon>
        <taxon>Tracheophyta</taxon>
        <taxon>Spermatophyta</taxon>
        <taxon>Magnoliopsida</taxon>
        <taxon>Liliopsida</taxon>
        <taxon>Poales</taxon>
        <taxon>Poaceae</taxon>
        <taxon>BOP clade</taxon>
        <taxon>Pooideae</taxon>
        <taxon>Poodae</taxon>
        <taxon>Poeae</taxon>
        <taxon>Poeae Chloroplast Group 1 (Aveneae type)</taxon>
        <taxon>Aveninae</taxon>
        <taxon>Avena</taxon>
    </lineage>
</organism>
<name>A0ACD5Z139_AVESA</name>
<sequence length="139" mass="15541">MQVEEPTIEPGLIPGVKIGEGFSSGSSIRKHRHGKLKSVIINGFRPWKTMIELTRCILDYAMSLKHLILDTTDGYHRRTFAKCFPLGKDTLAEARKALAAIGTYIEGIVPAKVNFKALEPCNCKNCQDVYTPSVRDYKD</sequence>